<evidence type="ECO:0000256" key="10">
    <source>
        <dbReference type="ARBA" id="ARBA00022884"/>
    </source>
</evidence>
<evidence type="ECO:0000256" key="2">
    <source>
        <dbReference type="ARBA" id="ARBA00022679"/>
    </source>
</evidence>
<dbReference type="GO" id="GO:0004810">
    <property type="term" value="F:CCA tRNA nucleotidyltransferase activity"/>
    <property type="evidence" value="ECO:0007669"/>
    <property type="project" value="InterPro"/>
</dbReference>
<dbReference type="InterPro" id="IPR012006">
    <property type="entry name" value="CCA_bact"/>
</dbReference>
<dbReference type="EMBL" id="LAZR01012870">
    <property type="protein sequence ID" value="KKM24698.1"/>
    <property type="molecule type" value="Genomic_DNA"/>
</dbReference>
<reference evidence="13" key="1">
    <citation type="journal article" date="2015" name="Nature">
        <title>Complex archaea that bridge the gap between prokaryotes and eukaryotes.</title>
        <authorList>
            <person name="Spang A."/>
            <person name="Saw J.H."/>
            <person name="Jorgensen S.L."/>
            <person name="Zaremba-Niedzwiedzka K."/>
            <person name="Martijn J."/>
            <person name="Lind A.E."/>
            <person name="van Eijk R."/>
            <person name="Schleper C."/>
            <person name="Guy L."/>
            <person name="Ettema T.J."/>
        </authorList>
    </citation>
    <scope>NUCLEOTIDE SEQUENCE</scope>
</reference>
<evidence type="ECO:0000256" key="8">
    <source>
        <dbReference type="ARBA" id="ARBA00022840"/>
    </source>
</evidence>
<dbReference type="Gene3D" id="3.30.460.10">
    <property type="entry name" value="Beta Polymerase, domain 2"/>
    <property type="match status" value="1"/>
</dbReference>
<dbReference type="PANTHER" id="PTHR47545">
    <property type="entry name" value="MULTIFUNCTIONAL CCA PROTEIN"/>
    <property type="match status" value="1"/>
</dbReference>
<dbReference type="GO" id="GO:0042245">
    <property type="term" value="P:RNA repair"/>
    <property type="evidence" value="ECO:0007669"/>
    <property type="project" value="UniProtKB-KW"/>
</dbReference>
<evidence type="ECO:0000256" key="5">
    <source>
        <dbReference type="ARBA" id="ARBA00022723"/>
    </source>
</evidence>
<evidence type="ECO:0000256" key="6">
    <source>
        <dbReference type="ARBA" id="ARBA00022741"/>
    </source>
</evidence>
<gene>
    <name evidence="13" type="ORF">LCGC14_1602500</name>
</gene>
<dbReference type="GO" id="GO:0005524">
    <property type="term" value="F:ATP binding"/>
    <property type="evidence" value="ECO:0007669"/>
    <property type="project" value="UniProtKB-KW"/>
</dbReference>
<dbReference type="GO" id="GO:0001680">
    <property type="term" value="P:tRNA 3'-terminal CCA addition"/>
    <property type="evidence" value="ECO:0007669"/>
    <property type="project" value="InterPro"/>
</dbReference>
<evidence type="ECO:0008006" key="14">
    <source>
        <dbReference type="Google" id="ProtNLM"/>
    </source>
</evidence>
<keyword evidence="9" id="KW-0460">Magnesium</keyword>
<dbReference type="GO" id="GO:0046872">
    <property type="term" value="F:metal ion binding"/>
    <property type="evidence" value="ECO:0007669"/>
    <property type="project" value="UniProtKB-KW"/>
</dbReference>
<evidence type="ECO:0000256" key="9">
    <source>
        <dbReference type="ARBA" id="ARBA00022842"/>
    </source>
</evidence>
<dbReference type="SUPFAM" id="SSF81891">
    <property type="entry name" value="Poly A polymerase C-terminal region-like"/>
    <property type="match status" value="1"/>
</dbReference>
<keyword evidence="7" id="KW-0692">RNA repair</keyword>
<organism evidence="13">
    <name type="scientific">marine sediment metagenome</name>
    <dbReference type="NCBI Taxonomy" id="412755"/>
    <lineage>
        <taxon>unclassified sequences</taxon>
        <taxon>metagenomes</taxon>
        <taxon>ecological metagenomes</taxon>
    </lineage>
</organism>
<sequence length="369" mass="41280">MQVYLVGGAVRDELLGRVIKERDYVVVGATPEQLLKQGYQQVGKDFPVFLHPQSKDEYALARTERKQGQGYTGFVCEFSADVTLEDDLHRRDLTVNAIAKADDGSLIDPYGGKQDLDNRILRHVSEAFSEDPLRILRIARFAARYHYLGFTIADETKALLTQMINRGELKTLTAERIWLECEKSLADGAFAEFLNVLAQLGALSAISPALASNWNDELYQQLKTRYAYAQSQNITTQALLFAQATSSLTADDIKAISETIRLPNDVRDLALQLNAHQAILTSPTITAEQLLNCCNQLDLWRRPERFEAVLKAIEINQAALLTNQQQFLAATKTAKAINPQQFIAQGIQGAAIKTALEQARLEVFQQYFN</sequence>
<keyword evidence="3" id="KW-0819">tRNA processing</keyword>
<evidence type="ECO:0000256" key="4">
    <source>
        <dbReference type="ARBA" id="ARBA00022695"/>
    </source>
</evidence>
<keyword evidence="8" id="KW-0067">ATP-binding</keyword>
<keyword evidence="6" id="KW-0547">Nucleotide-binding</keyword>
<dbReference type="InterPro" id="IPR002646">
    <property type="entry name" value="PolA_pol_head_dom"/>
</dbReference>
<comment type="caution">
    <text evidence="13">The sequence shown here is derived from an EMBL/GenBank/DDBJ whole genome shotgun (WGS) entry which is preliminary data.</text>
</comment>
<feature type="domain" description="tRNA nucleotidyltransferase/poly(A) polymerase RNA and SrmB- binding" evidence="12">
    <location>
        <begin position="149"/>
        <end position="211"/>
    </location>
</feature>
<feature type="domain" description="Poly A polymerase head" evidence="11">
    <location>
        <begin position="3"/>
        <end position="122"/>
    </location>
</feature>
<dbReference type="InterPro" id="IPR043519">
    <property type="entry name" value="NT_sf"/>
</dbReference>
<dbReference type="AlphaFoldDB" id="A0A0F9KRF4"/>
<dbReference type="GO" id="GO:0003723">
    <property type="term" value="F:RNA binding"/>
    <property type="evidence" value="ECO:0007669"/>
    <property type="project" value="UniProtKB-KW"/>
</dbReference>
<name>A0A0F9KRF4_9ZZZZ</name>
<dbReference type="SUPFAM" id="SSF81301">
    <property type="entry name" value="Nucleotidyltransferase"/>
    <property type="match status" value="1"/>
</dbReference>
<evidence type="ECO:0000313" key="13">
    <source>
        <dbReference type="EMBL" id="KKM24698.1"/>
    </source>
</evidence>
<evidence type="ECO:0000256" key="7">
    <source>
        <dbReference type="ARBA" id="ARBA00022800"/>
    </source>
</evidence>
<keyword evidence="4" id="KW-0548">Nucleotidyltransferase</keyword>
<dbReference type="PIRSF" id="PIRSF000813">
    <property type="entry name" value="CCA_bact"/>
    <property type="match status" value="1"/>
</dbReference>
<evidence type="ECO:0000256" key="3">
    <source>
        <dbReference type="ARBA" id="ARBA00022694"/>
    </source>
</evidence>
<dbReference type="Gene3D" id="1.10.3090.10">
    <property type="entry name" value="cca-adding enzyme, domain 2"/>
    <property type="match status" value="1"/>
</dbReference>
<evidence type="ECO:0000259" key="11">
    <source>
        <dbReference type="Pfam" id="PF01743"/>
    </source>
</evidence>
<proteinExistence type="predicted"/>
<accession>A0A0F9KRF4</accession>
<evidence type="ECO:0000256" key="1">
    <source>
        <dbReference type="ARBA" id="ARBA00001946"/>
    </source>
</evidence>
<comment type="cofactor">
    <cofactor evidence="1">
        <name>Mg(2+)</name>
        <dbReference type="ChEBI" id="CHEBI:18420"/>
    </cofactor>
</comment>
<evidence type="ECO:0000259" key="12">
    <source>
        <dbReference type="Pfam" id="PF12627"/>
    </source>
</evidence>
<dbReference type="CDD" id="cd05398">
    <property type="entry name" value="NT_ClassII-CCAase"/>
    <property type="match status" value="1"/>
</dbReference>
<keyword evidence="2" id="KW-0808">Transferase</keyword>
<protein>
    <recommendedName>
        <fullName evidence="14">Poly A polymerase head domain-containing protein</fullName>
    </recommendedName>
</protein>
<dbReference type="Pfam" id="PF12627">
    <property type="entry name" value="PolyA_pol_RNAbd"/>
    <property type="match status" value="1"/>
</dbReference>
<dbReference type="InterPro" id="IPR050124">
    <property type="entry name" value="tRNA_CCA-adding_enzyme"/>
</dbReference>
<dbReference type="PANTHER" id="PTHR47545:SF1">
    <property type="entry name" value="MULTIFUNCTIONAL CCA PROTEIN"/>
    <property type="match status" value="1"/>
</dbReference>
<dbReference type="InterPro" id="IPR032828">
    <property type="entry name" value="PolyA_RNA-bd"/>
</dbReference>
<dbReference type="Pfam" id="PF01743">
    <property type="entry name" value="PolyA_pol"/>
    <property type="match status" value="1"/>
</dbReference>
<keyword evidence="5" id="KW-0479">Metal-binding</keyword>
<keyword evidence="10" id="KW-0694">RNA-binding</keyword>